<protein>
    <submittedName>
        <fullName evidence="2">Uncharacterized protein</fullName>
    </submittedName>
</protein>
<name>A0ABW4JLG2_9BACL</name>
<evidence type="ECO:0000313" key="3">
    <source>
        <dbReference type="Proteomes" id="UP001597079"/>
    </source>
</evidence>
<reference evidence="3" key="1">
    <citation type="journal article" date="2019" name="Int. J. Syst. Evol. Microbiol.">
        <title>The Global Catalogue of Microorganisms (GCM) 10K type strain sequencing project: providing services to taxonomists for standard genome sequencing and annotation.</title>
        <authorList>
            <consortium name="The Broad Institute Genomics Platform"/>
            <consortium name="The Broad Institute Genome Sequencing Center for Infectious Disease"/>
            <person name="Wu L."/>
            <person name="Ma J."/>
        </authorList>
    </citation>
    <scope>NUCLEOTIDE SEQUENCE [LARGE SCALE GENOMIC DNA]</scope>
    <source>
        <strain evidence="3">CGMCC 1.12286</strain>
    </source>
</reference>
<accession>A0ABW4JLG2</accession>
<keyword evidence="1" id="KW-1133">Transmembrane helix</keyword>
<organism evidence="2 3">
    <name type="scientific">Alicyclobacillus fodiniaquatilis</name>
    <dbReference type="NCBI Taxonomy" id="1661150"/>
    <lineage>
        <taxon>Bacteria</taxon>
        <taxon>Bacillati</taxon>
        <taxon>Bacillota</taxon>
        <taxon>Bacilli</taxon>
        <taxon>Bacillales</taxon>
        <taxon>Alicyclobacillaceae</taxon>
        <taxon>Alicyclobacillus</taxon>
    </lineage>
</organism>
<gene>
    <name evidence="2" type="ORF">ACFSB2_19165</name>
</gene>
<keyword evidence="1" id="KW-0812">Transmembrane</keyword>
<evidence type="ECO:0000256" key="1">
    <source>
        <dbReference type="SAM" id="Phobius"/>
    </source>
</evidence>
<keyword evidence="1" id="KW-0472">Membrane</keyword>
<sequence>MKSQNEDTLLQEFDKMPKHHLSDSAKQQMLSEIQNQKARPQSRFPRWIGSITAGVAALIIAAGGIYGTLNHARHQQSNNTSLATNQKDSSVMHSALNSNWQKIVNQMGEKRAAQLQRMLTQATIVMDKDAFSDDGPPEPDPQGENVLQSDYNHLLQMFPTAVNLIRANPQLVTNMDASSDLPGYVTNQATGKSDEVTDVVALIYRAYKSSMYDLGPSSASAPSPMQSLNRYQCADLFARMNRLLFGNESK</sequence>
<comment type="caution">
    <text evidence="2">The sequence shown here is derived from an EMBL/GenBank/DDBJ whole genome shotgun (WGS) entry which is preliminary data.</text>
</comment>
<dbReference type="RefSeq" id="WP_377944704.1">
    <property type="nucleotide sequence ID" value="NZ_JBHUCX010000075.1"/>
</dbReference>
<proteinExistence type="predicted"/>
<dbReference type="EMBL" id="JBHUCX010000075">
    <property type="protein sequence ID" value="MFD1676798.1"/>
    <property type="molecule type" value="Genomic_DNA"/>
</dbReference>
<keyword evidence="3" id="KW-1185">Reference proteome</keyword>
<dbReference type="Proteomes" id="UP001597079">
    <property type="component" value="Unassembled WGS sequence"/>
</dbReference>
<feature type="transmembrane region" description="Helical" evidence="1">
    <location>
        <begin position="47"/>
        <end position="69"/>
    </location>
</feature>
<evidence type="ECO:0000313" key="2">
    <source>
        <dbReference type="EMBL" id="MFD1676798.1"/>
    </source>
</evidence>